<sequence length="133" mass="15884">MKNLLLIIIFLGFSISSFSQKENLKLKNIKSKYANIFFKSPNKYDNKEQPFMVSKIIYSTSFKESESKNKYQISIYGKVNNNKEQILFNAKNIQELSYYRKVFKGKYKKILVFNYGYYKGKKKYYDTSLSVEY</sequence>
<comment type="caution">
    <text evidence="1">The sequence shown here is derived from an EMBL/GenBank/DDBJ whole genome shotgun (WGS) entry which is preliminary data.</text>
</comment>
<name>A0A7J5AQM2_9FLAO</name>
<protein>
    <submittedName>
        <fullName evidence="1">Uncharacterized protein</fullName>
    </submittedName>
</protein>
<dbReference type="Proteomes" id="UP000467305">
    <property type="component" value="Unassembled WGS sequence"/>
</dbReference>
<accession>A0A7J5AQM2</accession>
<evidence type="ECO:0000313" key="1">
    <source>
        <dbReference type="EMBL" id="KAB1159928.1"/>
    </source>
</evidence>
<keyword evidence="2" id="KW-1185">Reference proteome</keyword>
<evidence type="ECO:0000313" key="2">
    <source>
        <dbReference type="Proteomes" id="UP000467305"/>
    </source>
</evidence>
<gene>
    <name evidence="1" type="ORF">F7018_06345</name>
</gene>
<dbReference type="EMBL" id="WAAU01000008">
    <property type="protein sequence ID" value="KAB1159928.1"/>
    <property type="molecule type" value="Genomic_DNA"/>
</dbReference>
<dbReference type="OrthoDB" id="1189842at2"/>
<dbReference type="AlphaFoldDB" id="A0A7J5AQM2"/>
<organism evidence="1 2">
    <name type="scientific">Tenacibaculum aiptasiae</name>
    <dbReference type="NCBI Taxonomy" id="426481"/>
    <lineage>
        <taxon>Bacteria</taxon>
        <taxon>Pseudomonadati</taxon>
        <taxon>Bacteroidota</taxon>
        <taxon>Flavobacteriia</taxon>
        <taxon>Flavobacteriales</taxon>
        <taxon>Flavobacteriaceae</taxon>
        <taxon>Tenacibaculum</taxon>
    </lineage>
</organism>
<dbReference type="RefSeq" id="WP_150899172.1">
    <property type="nucleotide sequence ID" value="NZ_CANMHX010000001.1"/>
</dbReference>
<reference evidence="1 2" key="1">
    <citation type="submission" date="2019-09" db="EMBL/GenBank/DDBJ databases">
        <authorList>
            <person name="Cao W.R."/>
        </authorList>
    </citation>
    <scope>NUCLEOTIDE SEQUENCE [LARGE SCALE GENOMIC DNA]</scope>
    <source>
        <strain evidence="2">a4</strain>
    </source>
</reference>
<proteinExistence type="predicted"/>